<proteinExistence type="predicted"/>
<reference evidence="3 4" key="1">
    <citation type="submission" date="2024-02" db="EMBL/GenBank/DDBJ databases">
        <title>New thermophilic sulfur-oxidizing bacteria from a hot springs of the Uzon caldera (Kamchatka, Russia).</title>
        <authorList>
            <person name="Dukat A.M."/>
            <person name="Elcheninov A.G."/>
            <person name="Frolov E.N."/>
        </authorList>
    </citation>
    <scope>NUCLEOTIDE SEQUENCE [LARGE SCALE GENOMIC DNA]</scope>
    <source>
        <strain evidence="3 4">AK1</strain>
    </source>
</reference>
<dbReference type="InterPro" id="IPR051199">
    <property type="entry name" value="LPS_LOS_Heptosyltrfase"/>
</dbReference>
<evidence type="ECO:0000256" key="1">
    <source>
        <dbReference type="ARBA" id="ARBA00022676"/>
    </source>
</evidence>
<comment type="caution">
    <text evidence="3">The sequence shown here is derived from an EMBL/GenBank/DDBJ whole genome shotgun (WGS) entry which is preliminary data.</text>
</comment>
<dbReference type="Proteomes" id="UP001482231">
    <property type="component" value="Unassembled WGS sequence"/>
</dbReference>
<dbReference type="GO" id="GO:0016757">
    <property type="term" value="F:glycosyltransferase activity"/>
    <property type="evidence" value="ECO:0007669"/>
    <property type="project" value="UniProtKB-KW"/>
</dbReference>
<dbReference type="InterPro" id="IPR002201">
    <property type="entry name" value="Glyco_trans_9"/>
</dbReference>
<dbReference type="SUPFAM" id="SSF53756">
    <property type="entry name" value="UDP-Glycosyltransferase/glycogen phosphorylase"/>
    <property type="match status" value="1"/>
</dbReference>
<evidence type="ECO:0000313" key="3">
    <source>
        <dbReference type="EMBL" id="MEO1766415.1"/>
    </source>
</evidence>
<dbReference type="PANTHER" id="PTHR30160">
    <property type="entry name" value="TETRAACYLDISACCHARIDE 4'-KINASE-RELATED"/>
    <property type="match status" value="1"/>
</dbReference>
<keyword evidence="2 3" id="KW-0808">Transferase</keyword>
<name>A0ABV0EEG8_9BURK</name>
<dbReference type="RefSeq" id="WP_347307652.1">
    <property type="nucleotide sequence ID" value="NZ_JBAJEX010000002.1"/>
</dbReference>
<evidence type="ECO:0000313" key="4">
    <source>
        <dbReference type="Proteomes" id="UP001482231"/>
    </source>
</evidence>
<keyword evidence="4" id="KW-1185">Reference proteome</keyword>
<accession>A0ABV0EEG8</accession>
<sequence length="347" mass="37929">MIQTAKIGDFINTTTVLRALREGCPHTRIHALIHPVNEPLARRLDTIDEVLLLPVHGFKGWRGKKWLYQLVAGRFDAVLTLSPNLATFIVPFWARIPHRISVLPDRRKGIARLAWPFLTSGERHLHGRLFRETALRALTGLGINISRDALARANEIPTAAPEALAKAVKVLPDSSATYVGLGLGAGNPMKAWPEHKLLEMVNTLIQRTGVTLVLIGTAQDQPIASALQTKFSSQRIVDTTGQWTLDELPALLSRLALYVGVDSGVTYLADALGVPVIDVMGPADPEDQRPLGANAHIVAANVPCAPCSHTFATPYVCARGDRACLTRLETVSILEPIFRQHGKRYKS</sequence>
<dbReference type="Pfam" id="PF01075">
    <property type="entry name" value="Glyco_transf_9"/>
    <property type="match status" value="1"/>
</dbReference>
<dbReference type="EMBL" id="JBAJEX010000002">
    <property type="protein sequence ID" value="MEO1766415.1"/>
    <property type="molecule type" value="Genomic_DNA"/>
</dbReference>
<dbReference type="PANTHER" id="PTHR30160:SF7">
    <property type="entry name" value="ADP-HEPTOSE--LPS HEPTOSYLTRANSFERASE 2"/>
    <property type="match status" value="1"/>
</dbReference>
<protein>
    <submittedName>
        <fullName evidence="3">Glycosyltransferase family 9 protein</fullName>
        <ecNumber evidence="3">2.4.-.-</ecNumber>
    </submittedName>
</protein>
<dbReference type="Gene3D" id="3.40.50.2000">
    <property type="entry name" value="Glycogen Phosphorylase B"/>
    <property type="match status" value="2"/>
</dbReference>
<dbReference type="CDD" id="cd03789">
    <property type="entry name" value="GT9_LPS_heptosyltransferase"/>
    <property type="match status" value="1"/>
</dbReference>
<gene>
    <name evidence="3" type="ORF">V6E02_04230</name>
</gene>
<dbReference type="EC" id="2.4.-.-" evidence="3"/>
<keyword evidence="1 3" id="KW-0328">Glycosyltransferase</keyword>
<organism evidence="3 4">
    <name type="scientific">Thiobacter aerophilum</name>
    <dbReference type="NCBI Taxonomy" id="3121275"/>
    <lineage>
        <taxon>Bacteria</taxon>
        <taxon>Pseudomonadati</taxon>
        <taxon>Pseudomonadota</taxon>
        <taxon>Betaproteobacteria</taxon>
        <taxon>Burkholderiales</taxon>
        <taxon>Thiobacteraceae</taxon>
        <taxon>Thiobacter</taxon>
    </lineage>
</organism>
<evidence type="ECO:0000256" key="2">
    <source>
        <dbReference type="ARBA" id="ARBA00022679"/>
    </source>
</evidence>